<evidence type="ECO:0000313" key="4">
    <source>
        <dbReference type="Proteomes" id="UP000199423"/>
    </source>
</evidence>
<feature type="region of interest" description="Disordered" evidence="1">
    <location>
        <begin position="189"/>
        <end position="214"/>
    </location>
</feature>
<gene>
    <name evidence="3" type="ORF">SAMN04488557_3968</name>
</gene>
<reference evidence="4" key="1">
    <citation type="submission" date="2016-10" db="EMBL/GenBank/DDBJ databases">
        <authorList>
            <person name="Varghese N."/>
            <person name="Submissions S."/>
        </authorList>
    </citation>
    <scope>NUCLEOTIDE SEQUENCE [LARGE SCALE GENOMIC DNA]</scope>
    <source>
        <strain evidence="4">DSM 1565</strain>
    </source>
</reference>
<evidence type="ECO:0000313" key="3">
    <source>
        <dbReference type="EMBL" id="SFV38946.1"/>
    </source>
</evidence>
<dbReference type="InterPro" id="IPR012899">
    <property type="entry name" value="LTXXQ"/>
</dbReference>
<accession>A0A1I7NW88</accession>
<keyword evidence="2" id="KW-0732">Signal</keyword>
<feature type="signal peptide" evidence="2">
    <location>
        <begin position="1"/>
        <end position="22"/>
    </location>
</feature>
<dbReference type="STRING" id="51670.SAMN04488557_3968"/>
<evidence type="ECO:0000256" key="2">
    <source>
        <dbReference type="SAM" id="SignalP"/>
    </source>
</evidence>
<dbReference type="EMBL" id="FPCH01000005">
    <property type="protein sequence ID" value="SFV38946.1"/>
    <property type="molecule type" value="Genomic_DNA"/>
</dbReference>
<sequence length="214" mass="23927">MSRFIAYGFAALLTAAPSLAIAQTAQPMQGQPMQGQPMQGMPMQGMQGMQPMQGMQRMQGMQGMQGGRIGSRDDVTDNRVDIVKAALQLRPDQMQYWPAVEEAIRARAEGRRQRIENMMSHMEEGQLDRNFVQVLQNRAENLSERGAELKKLADAWEPLYSTLDNAQKRRMRILGVLVLHRMREGLEARRDQMDEEGAGAMMGASTGEGGMGRE</sequence>
<name>A0A1I7NW88_9HYPH</name>
<feature type="chain" id="PRO_5011584849" evidence="2">
    <location>
        <begin position="23"/>
        <end position="214"/>
    </location>
</feature>
<dbReference type="Pfam" id="PF07813">
    <property type="entry name" value="LTXXQ"/>
    <property type="match status" value="1"/>
</dbReference>
<dbReference type="Proteomes" id="UP000199423">
    <property type="component" value="Unassembled WGS sequence"/>
</dbReference>
<organism evidence="3 4">
    <name type="scientific">Hyphomicrobium facile</name>
    <dbReference type="NCBI Taxonomy" id="51670"/>
    <lineage>
        <taxon>Bacteria</taxon>
        <taxon>Pseudomonadati</taxon>
        <taxon>Pseudomonadota</taxon>
        <taxon>Alphaproteobacteria</taxon>
        <taxon>Hyphomicrobiales</taxon>
        <taxon>Hyphomicrobiaceae</taxon>
        <taxon>Hyphomicrobium</taxon>
    </lineage>
</organism>
<proteinExistence type="predicted"/>
<evidence type="ECO:0000256" key="1">
    <source>
        <dbReference type="SAM" id="MobiDB-lite"/>
    </source>
</evidence>
<dbReference type="GO" id="GO:0042597">
    <property type="term" value="C:periplasmic space"/>
    <property type="evidence" value="ECO:0007669"/>
    <property type="project" value="InterPro"/>
</dbReference>
<protein>
    <submittedName>
        <fullName evidence="3">LTXXQ motif family protein</fullName>
    </submittedName>
</protein>
<dbReference type="AlphaFoldDB" id="A0A1I7NW88"/>
<keyword evidence="4" id="KW-1185">Reference proteome</keyword>